<dbReference type="Proteomes" id="UP001209878">
    <property type="component" value="Unassembled WGS sequence"/>
</dbReference>
<dbReference type="AlphaFoldDB" id="A0AAD9KTV7"/>
<keyword evidence="8" id="KW-1185">Reference proteome</keyword>
<evidence type="ECO:0000256" key="3">
    <source>
        <dbReference type="ARBA" id="ARBA00022989"/>
    </source>
</evidence>
<name>A0AAD9KTV7_RIDPI</name>
<feature type="transmembrane region" description="Helical" evidence="5">
    <location>
        <begin position="355"/>
        <end position="376"/>
    </location>
</feature>
<organism evidence="7 8">
    <name type="scientific">Ridgeia piscesae</name>
    <name type="common">Tubeworm</name>
    <dbReference type="NCBI Taxonomy" id="27915"/>
    <lineage>
        <taxon>Eukaryota</taxon>
        <taxon>Metazoa</taxon>
        <taxon>Spiralia</taxon>
        <taxon>Lophotrochozoa</taxon>
        <taxon>Annelida</taxon>
        <taxon>Polychaeta</taxon>
        <taxon>Sedentaria</taxon>
        <taxon>Canalipalpata</taxon>
        <taxon>Sabellida</taxon>
        <taxon>Siboglinidae</taxon>
        <taxon>Ridgeia</taxon>
    </lineage>
</organism>
<comment type="caution">
    <text evidence="7">The sequence shown here is derived from an EMBL/GenBank/DDBJ whole genome shotgun (WGS) entry which is preliminary data.</text>
</comment>
<evidence type="ECO:0000256" key="4">
    <source>
        <dbReference type="ARBA" id="ARBA00023136"/>
    </source>
</evidence>
<accession>A0AAD9KTV7</accession>
<feature type="transmembrane region" description="Helical" evidence="5">
    <location>
        <begin position="175"/>
        <end position="193"/>
    </location>
</feature>
<dbReference type="Pfam" id="PF00083">
    <property type="entry name" value="Sugar_tr"/>
    <property type="match status" value="1"/>
</dbReference>
<evidence type="ECO:0000256" key="2">
    <source>
        <dbReference type="ARBA" id="ARBA00022692"/>
    </source>
</evidence>
<dbReference type="EMBL" id="JAODUO010000613">
    <property type="protein sequence ID" value="KAK2177215.1"/>
    <property type="molecule type" value="Genomic_DNA"/>
</dbReference>
<comment type="subcellular location">
    <subcellularLocation>
        <location evidence="1">Membrane</location>
        <topology evidence="1">Multi-pass membrane protein</topology>
    </subcellularLocation>
</comment>
<keyword evidence="4 5" id="KW-0472">Membrane</keyword>
<dbReference type="InterPro" id="IPR036259">
    <property type="entry name" value="MFS_trans_sf"/>
</dbReference>
<reference evidence="7" key="1">
    <citation type="journal article" date="2023" name="Mol. Biol. Evol.">
        <title>Third-Generation Sequencing Reveals the Adaptive Role of the Epigenome in Three Deep-Sea Polychaetes.</title>
        <authorList>
            <person name="Perez M."/>
            <person name="Aroh O."/>
            <person name="Sun Y."/>
            <person name="Lan Y."/>
            <person name="Juniper S.K."/>
            <person name="Young C.R."/>
            <person name="Angers B."/>
            <person name="Qian P.Y."/>
        </authorList>
    </citation>
    <scope>NUCLEOTIDE SEQUENCE</scope>
    <source>
        <strain evidence="7">R07B-5</strain>
    </source>
</reference>
<feature type="domain" description="Major facilitator superfamily (MFS) profile" evidence="6">
    <location>
        <begin position="44"/>
        <end position="502"/>
    </location>
</feature>
<feature type="transmembrane region" description="Helical" evidence="5">
    <location>
        <begin position="199"/>
        <end position="217"/>
    </location>
</feature>
<dbReference type="CDD" id="cd17317">
    <property type="entry name" value="MFS_SLC22"/>
    <property type="match status" value="1"/>
</dbReference>
<dbReference type="PROSITE" id="PS50850">
    <property type="entry name" value="MFS"/>
    <property type="match status" value="1"/>
</dbReference>
<dbReference type="GO" id="GO:0016020">
    <property type="term" value="C:membrane"/>
    <property type="evidence" value="ECO:0007669"/>
    <property type="project" value="UniProtKB-SubCell"/>
</dbReference>
<feature type="transmembrane region" description="Helical" evidence="5">
    <location>
        <begin position="415"/>
        <end position="438"/>
    </location>
</feature>
<evidence type="ECO:0000256" key="1">
    <source>
        <dbReference type="ARBA" id="ARBA00004141"/>
    </source>
</evidence>
<dbReference type="PANTHER" id="PTHR24064">
    <property type="entry name" value="SOLUTE CARRIER FAMILY 22 MEMBER"/>
    <property type="match status" value="1"/>
</dbReference>
<dbReference type="InterPro" id="IPR020846">
    <property type="entry name" value="MFS_dom"/>
</dbReference>
<gene>
    <name evidence="7" type="ORF">NP493_613g03003</name>
</gene>
<feature type="transmembrane region" description="Helical" evidence="5">
    <location>
        <begin position="80"/>
        <end position="101"/>
    </location>
</feature>
<protein>
    <recommendedName>
        <fullName evidence="6">Major facilitator superfamily (MFS) profile domain-containing protein</fullName>
    </recommendedName>
</protein>
<dbReference type="Gene3D" id="1.20.1250.20">
    <property type="entry name" value="MFS general substrate transporter like domains"/>
    <property type="match status" value="1"/>
</dbReference>
<sequence length="540" mass="59488">MPVYINYHCVIAGGIPEHQCRTSPTAAPNASVPRPADSSCYMYRNLSVSNATVRCRYGYDYYGDVGPTIASEWDLVCDRAYLIETSQTVMVIGVLVGAIVFTTLADNYGRKPIFLFSQCAMVVVGVATAFINSYYMFAALRLFAGALQQGIILTGFIMTCELFPANMRTLAGMSLQVFWAIGMCLLALLAYFIRHWRYLQLAITLPAVATVAFFWILPESIPWLCANDRTHEAEEIMKQAFRMNGKAVPEYILLRPPESTEAVATADGLDHAPEQNGRSLVQGLLTKLKLRRKSPAKSATADEKTDAGARYTLLDVLKHPRLSLYAFVMCLLWFVNSLVYYGLSLNTSAIAGDRYINFFLSGLVEVPAYITCIFVLQRYGRRWSVLTFHIVSGVALIVTTFIPEKTAGGTSLVPLLITCNMIGKFGITGSFGAVFLYAPEIFPTTLRSQAMGISSLGGRLGNMLSPFASLVAREVPWLPGIIFGVLSVIVGLLTLLLPETMNRPLPQTIEDIENWSQPTPSKHELTELMSDVTSNNMSDS</sequence>
<evidence type="ECO:0000259" key="6">
    <source>
        <dbReference type="PROSITE" id="PS50850"/>
    </source>
</evidence>
<evidence type="ECO:0000313" key="8">
    <source>
        <dbReference type="Proteomes" id="UP001209878"/>
    </source>
</evidence>
<feature type="transmembrane region" description="Helical" evidence="5">
    <location>
        <begin position="477"/>
        <end position="497"/>
    </location>
</feature>
<feature type="transmembrane region" description="Helical" evidence="5">
    <location>
        <begin position="383"/>
        <end position="403"/>
    </location>
</feature>
<keyword evidence="3 5" id="KW-1133">Transmembrane helix</keyword>
<keyword evidence="2 5" id="KW-0812">Transmembrane</keyword>
<evidence type="ECO:0000256" key="5">
    <source>
        <dbReference type="SAM" id="Phobius"/>
    </source>
</evidence>
<proteinExistence type="predicted"/>
<dbReference type="GO" id="GO:0022857">
    <property type="term" value="F:transmembrane transporter activity"/>
    <property type="evidence" value="ECO:0007669"/>
    <property type="project" value="InterPro"/>
</dbReference>
<dbReference type="InterPro" id="IPR005828">
    <property type="entry name" value="MFS_sugar_transport-like"/>
</dbReference>
<feature type="transmembrane region" description="Helical" evidence="5">
    <location>
        <begin position="142"/>
        <end position="163"/>
    </location>
</feature>
<feature type="transmembrane region" description="Helical" evidence="5">
    <location>
        <begin position="322"/>
        <end position="343"/>
    </location>
</feature>
<evidence type="ECO:0000313" key="7">
    <source>
        <dbReference type="EMBL" id="KAK2177215.1"/>
    </source>
</evidence>
<dbReference type="SUPFAM" id="SSF103473">
    <property type="entry name" value="MFS general substrate transporter"/>
    <property type="match status" value="1"/>
</dbReference>
<feature type="transmembrane region" description="Helical" evidence="5">
    <location>
        <begin position="113"/>
        <end position="136"/>
    </location>
</feature>